<name>A0A2S6H9K9_9GAMM</name>
<dbReference type="InterPro" id="IPR051207">
    <property type="entry name" value="ComplexI_NDUFA9_subunit"/>
</dbReference>
<comment type="caution">
    <text evidence="2">The sequence shown here is derived from an EMBL/GenBank/DDBJ whole genome shotgun (WGS) entry which is preliminary data.</text>
</comment>
<evidence type="ECO:0000313" key="3">
    <source>
        <dbReference type="Proteomes" id="UP000240010"/>
    </source>
</evidence>
<evidence type="ECO:0000313" key="2">
    <source>
        <dbReference type="EMBL" id="PPK74182.1"/>
    </source>
</evidence>
<dbReference type="Proteomes" id="UP000240010">
    <property type="component" value="Unassembled WGS sequence"/>
</dbReference>
<accession>A0A2S6H9K9</accession>
<gene>
    <name evidence="2" type="ORF">B0F87_111113</name>
</gene>
<evidence type="ECO:0000259" key="1">
    <source>
        <dbReference type="Pfam" id="PF01370"/>
    </source>
</evidence>
<dbReference type="EMBL" id="PTIZ01000011">
    <property type="protein sequence ID" value="PPK74182.1"/>
    <property type="molecule type" value="Genomic_DNA"/>
</dbReference>
<dbReference type="Pfam" id="PF01370">
    <property type="entry name" value="Epimerase"/>
    <property type="match status" value="1"/>
</dbReference>
<dbReference type="AlphaFoldDB" id="A0A2S6H9K9"/>
<protein>
    <submittedName>
        <fullName evidence="2">Nucleoside-diphosphate-sugar epimerase</fullName>
    </submittedName>
</protein>
<feature type="domain" description="NAD-dependent epimerase/dehydratase" evidence="1">
    <location>
        <begin position="122"/>
        <end position="241"/>
    </location>
</feature>
<dbReference type="PANTHER" id="PTHR12126">
    <property type="entry name" value="NADH-UBIQUINONE OXIDOREDUCTASE 39 KDA SUBUNIT-RELATED"/>
    <property type="match status" value="1"/>
</dbReference>
<organism evidence="2 3">
    <name type="scientific">Methylobacter tundripaludum</name>
    <dbReference type="NCBI Taxonomy" id="173365"/>
    <lineage>
        <taxon>Bacteria</taxon>
        <taxon>Pseudomonadati</taxon>
        <taxon>Pseudomonadota</taxon>
        <taxon>Gammaproteobacteria</taxon>
        <taxon>Methylococcales</taxon>
        <taxon>Methylococcaceae</taxon>
        <taxon>Methylobacter</taxon>
    </lineage>
</organism>
<proteinExistence type="predicted"/>
<dbReference type="GO" id="GO:0044877">
    <property type="term" value="F:protein-containing complex binding"/>
    <property type="evidence" value="ECO:0007669"/>
    <property type="project" value="TreeGrafter"/>
</dbReference>
<dbReference type="Gene3D" id="3.40.50.720">
    <property type="entry name" value="NAD(P)-binding Rossmann-like Domain"/>
    <property type="match status" value="1"/>
</dbReference>
<dbReference type="InterPro" id="IPR036291">
    <property type="entry name" value="NAD(P)-bd_dom_sf"/>
</dbReference>
<reference evidence="2 3" key="1">
    <citation type="submission" date="2018-02" db="EMBL/GenBank/DDBJ databases">
        <title>Subsurface microbial communities from deep shales in Ohio and West Virginia, USA.</title>
        <authorList>
            <person name="Wrighton K."/>
        </authorList>
    </citation>
    <scope>NUCLEOTIDE SEQUENCE [LARGE SCALE GENOMIC DNA]</scope>
    <source>
        <strain evidence="2 3">OWC-DMM</strain>
    </source>
</reference>
<dbReference type="PANTHER" id="PTHR12126:SF11">
    <property type="entry name" value="NADH DEHYDROGENASE [UBIQUINONE] 1 ALPHA SUBCOMPLEX SUBUNIT 9, MITOCHONDRIAL"/>
    <property type="match status" value="1"/>
</dbReference>
<dbReference type="SUPFAM" id="SSF51735">
    <property type="entry name" value="NAD(P)-binding Rossmann-fold domains"/>
    <property type="match status" value="1"/>
</dbReference>
<dbReference type="InterPro" id="IPR001509">
    <property type="entry name" value="Epimerase_deHydtase"/>
</dbReference>
<sequence>MVDNAIPMTSLPEGDGLQLNLVGVLGATSSVGACLLPMLTEAGWQVTAFSRSAVEQSCDRVAWRRLAPSSPAPLMESLAIRSGHQTVTTPPPDLPRAGEKSISFWICVAPIWVLPDYFALLDAQGARRVVVVSSTSRFTKDDSTDPEEQAIALRLADAEARVREWAESRGVEWVILRPTLIYGLGRDKNIAEIARFIRRFGFFPLFGEASGLRQPIYVADVAGACLAALRAPCAANRAYNISGGETLTYRNMVTRVFSALCRRPRLLTVPLWTFRLAVAMLRRLRRYRQWSTAMAERMNRDLVFDHAEAARDLGFKPRAFMLSAEDVAA</sequence>